<dbReference type="KEGG" id="pck:BMSBPS_0561"/>
<dbReference type="Proteomes" id="UP000016900">
    <property type="component" value="Chromosome"/>
</dbReference>
<dbReference type="Pfam" id="PF00534">
    <property type="entry name" value="Glycos_transf_1"/>
    <property type="match status" value="1"/>
</dbReference>
<proteinExistence type="predicted"/>
<dbReference type="PANTHER" id="PTHR45947:SF3">
    <property type="entry name" value="SULFOQUINOVOSYL TRANSFERASE SQD2"/>
    <property type="match status" value="1"/>
</dbReference>
<evidence type="ECO:0000313" key="1">
    <source>
        <dbReference type="EMBL" id="BAO00066.1"/>
    </source>
</evidence>
<dbReference type="InterPro" id="IPR028098">
    <property type="entry name" value="Glyco_trans_4-like_N"/>
</dbReference>
<gene>
    <name evidence="1" type="ORF">HHS_00960</name>
</gene>
<dbReference type="InterPro" id="IPR001296">
    <property type="entry name" value="Glyco_trans_1"/>
</dbReference>
<dbReference type="AlphaFoldDB" id="U3U1R3"/>
<dbReference type="Pfam" id="PF13439">
    <property type="entry name" value="Glyco_transf_4"/>
    <property type="match status" value="1"/>
</dbReference>
<accession>U3U1R3</accession>
<dbReference type="eggNOG" id="COG0438">
    <property type="taxonomic scope" value="Bacteria"/>
</dbReference>
<protein>
    <submittedName>
        <fullName evidence="1">Uncharacterized protein</fullName>
    </submittedName>
</protein>
<evidence type="ECO:0000313" key="2">
    <source>
        <dbReference type="Proteomes" id="UP000016900"/>
    </source>
</evidence>
<dbReference type="STRING" id="1235990.BMSBPS_0561"/>
<dbReference type="CDD" id="cd03811">
    <property type="entry name" value="GT4_GT28_WabH-like"/>
    <property type="match status" value="1"/>
</dbReference>
<dbReference type="PANTHER" id="PTHR45947">
    <property type="entry name" value="SULFOQUINOVOSYL TRANSFERASE SQD2"/>
    <property type="match status" value="1"/>
</dbReference>
<dbReference type="Gene3D" id="3.40.50.2000">
    <property type="entry name" value="Glycogen Phosphorylase B"/>
    <property type="match status" value="2"/>
</dbReference>
<dbReference type="RefSeq" id="WP_022564085.1">
    <property type="nucleotide sequence ID" value="NZ_CP010907.1"/>
</dbReference>
<dbReference type="InterPro" id="IPR050194">
    <property type="entry name" value="Glycosyltransferase_grp1"/>
</dbReference>
<dbReference type="GO" id="GO:0016757">
    <property type="term" value="F:glycosyltransferase activity"/>
    <property type="evidence" value="ECO:0007669"/>
    <property type="project" value="InterPro"/>
</dbReference>
<dbReference type="SUPFAM" id="SSF53756">
    <property type="entry name" value="UDP-Glycosyltransferase/glycogen phosphorylase"/>
    <property type="match status" value="1"/>
</dbReference>
<dbReference type="PATRIC" id="fig|1235990.3.peg.94"/>
<dbReference type="EMBL" id="AP012554">
    <property type="protein sequence ID" value="BAO00066.1"/>
    <property type="molecule type" value="Genomic_DNA"/>
</dbReference>
<sequence>MKSNKKKILLLDNGEEWGGGTNSMLELLKRINRENFSITCCFYNNYFRGNGESLDMALSSLKIPVLFIPKRKKPQWVKIIQEFFRIALFFSKNLKIFFISYVNMQWKILPNAKKISSLLILGKYDILYMNNQPSTNIEGYIAAKKLNVAVVQHCRIQPSLNKKLVKMINENCDMIIAVSHSVNVILQKHGVDEQRCIVIPNAIDTHQSLPDRFVVRMNLKISPKTFIFGTIGSLIARKSHHHILQALGKFKKINSSSNWKFIIVGTGPERQSLQDIAFRENLHQHVIFTGFQNNALDYLSTFDIFILASSKEGLPRVILEAMLVNTSVIGSNVTGTAELITHNVNGLLFEYGNIAQLTKYLTRLYNNAELRMKFTRAAGQHVRKHYVIENYVSGVESIFFQVYKQDK</sequence>
<organism evidence="1 2">
    <name type="scientific">Candidatus Pantoea carbekii</name>
    <dbReference type="NCBI Taxonomy" id="1235990"/>
    <lineage>
        <taxon>Bacteria</taxon>
        <taxon>Pseudomonadati</taxon>
        <taxon>Pseudomonadota</taxon>
        <taxon>Gammaproteobacteria</taxon>
        <taxon>Enterobacterales</taxon>
        <taxon>Erwiniaceae</taxon>
        <taxon>Pantoea</taxon>
    </lineage>
</organism>
<keyword evidence="2" id="KW-1185">Reference proteome</keyword>
<name>U3U1R3_9GAMM</name>
<reference evidence="1 2" key="1">
    <citation type="submission" date="2012-10" db="EMBL/GenBank/DDBJ databases">
        <title>Genome sequence of the symbiont of the pentatomidae stink bug Halyomorpha halys.</title>
        <authorList>
            <person name="Kobayashi H."/>
            <person name="Fujii-Muramatsu R."/>
            <person name="Takeishi K."/>
            <person name="Noda H."/>
        </authorList>
    </citation>
    <scope>NUCLEOTIDE SEQUENCE [LARGE SCALE GENOMIC DNA]</scope>
</reference>
<dbReference type="OrthoDB" id="4611853at2"/>
<dbReference type="KEGG" id="hhs:HHS_00960"/>